<keyword evidence="3 5" id="KW-1133">Transmembrane helix</keyword>
<evidence type="ECO:0000259" key="6">
    <source>
        <dbReference type="PROSITE" id="PS50850"/>
    </source>
</evidence>
<name>A0A1Y2C8Q1_9FUNG</name>
<accession>A0A1Y2C8Q1</accession>
<dbReference type="PROSITE" id="PS00216">
    <property type="entry name" value="SUGAR_TRANSPORT_1"/>
    <property type="match status" value="1"/>
</dbReference>
<dbReference type="InterPro" id="IPR005829">
    <property type="entry name" value="Sugar_transporter_CS"/>
</dbReference>
<keyword evidence="8" id="KW-1185">Reference proteome</keyword>
<evidence type="ECO:0000256" key="2">
    <source>
        <dbReference type="ARBA" id="ARBA00022692"/>
    </source>
</evidence>
<dbReference type="Proteomes" id="UP000193642">
    <property type="component" value="Unassembled WGS sequence"/>
</dbReference>
<reference evidence="7 8" key="1">
    <citation type="submission" date="2016-07" db="EMBL/GenBank/DDBJ databases">
        <title>Pervasive Adenine N6-methylation of Active Genes in Fungi.</title>
        <authorList>
            <consortium name="DOE Joint Genome Institute"/>
            <person name="Mondo S.J."/>
            <person name="Dannebaum R.O."/>
            <person name="Kuo R.C."/>
            <person name="Labutti K."/>
            <person name="Haridas S."/>
            <person name="Kuo A."/>
            <person name="Salamov A."/>
            <person name="Ahrendt S.R."/>
            <person name="Lipzen A."/>
            <person name="Sullivan W."/>
            <person name="Andreopoulos W.B."/>
            <person name="Clum A."/>
            <person name="Lindquist E."/>
            <person name="Daum C."/>
            <person name="Ramamoorthy G.K."/>
            <person name="Gryganskyi A."/>
            <person name="Culley D."/>
            <person name="Magnuson J.K."/>
            <person name="James T.Y."/>
            <person name="O'Malley M.A."/>
            <person name="Stajich J.E."/>
            <person name="Spatafora J.W."/>
            <person name="Visel A."/>
            <person name="Grigoriev I.V."/>
        </authorList>
    </citation>
    <scope>NUCLEOTIDE SEQUENCE [LARGE SCALE GENOMIC DNA]</scope>
    <source>
        <strain evidence="7 8">JEL800</strain>
    </source>
</reference>
<evidence type="ECO:0000313" key="7">
    <source>
        <dbReference type="EMBL" id="ORY43411.1"/>
    </source>
</evidence>
<comment type="caution">
    <text evidence="7">The sequence shown here is derived from an EMBL/GenBank/DDBJ whole genome shotgun (WGS) entry which is preliminary data.</text>
</comment>
<organism evidence="7 8">
    <name type="scientific">Rhizoclosmatium globosum</name>
    <dbReference type="NCBI Taxonomy" id="329046"/>
    <lineage>
        <taxon>Eukaryota</taxon>
        <taxon>Fungi</taxon>
        <taxon>Fungi incertae sedis</taxon>
        <taxon>Chytridiomycota</taxon>
        <taxon>Chytridiomycota incertae sedis</taxon>
        <taxon>Chytridiomycetes</taxon>
        <taxon>Chytridiales</taxon>
        <taxon>Chytriomycetaceae</taxon>
        <taxon>Rhizoclosmatium</taxon>
    </lineage>
</organism>
<feature type="transmembrane region" description="Helical" evidence="5">
    <location>
        <begin position="157"/>
        <end position="179"/>
    </location>
</feature>
<dbReference type="PROSITE" id="PS50850">
    <property type="entry name" value="MFS"/>
    <property type="match status" value="1"/>
</dbReference>
<dbReference type="PANTHER" id="PTHR23507">
    <property type="entry name" value="ZGC:174356"/>
    <property type="match status" value="1"/>
</dbReference>
<dbReference type="SUPFAM" id="SSF103473">
    <property type="entry name" value="MFS general substrate transporter"/>
    <property type="match status" value="1"/>
</dbReference>
<sequence>MTLAPHPIHGIVTYFLCVFGTILAALPFQQVLLTIVCARIDPALDYETCAKSSQVQRNMASWSLWFANGTDIPALFAMILAGYFVDRIGRKAALLVSATAMTLKAIAYILAASGAASLEVLFFVSVVTGVMGGTSLMDVACSGYISATTDSDNRTKYFMLQSFSIQVVMMSAPLLGGIIGEKIGFISVFASMLIMSVILLGYLFFVFPDVALVESDSAPKSIRSVFSDSVTSTFNTIHLLFSYKASFGLLALMTLFAISASGSEAMFLLYPALKFGWQSIDVGAFASFISVIRIGLLTLALPVIQTFLSSGHTKNKTKGEIILMQSSLLMAVTGEICLGLSETATQFWMASVPVSFSVFAVPSAKALVSTLLPANYQGRLFSSISLFQTVTGIVSIVVINGIYRATVEKAPNTVFFVMAGLYFTGFLISLIFVRSRTVDAMRVACGSVDSEEVQPTEETPLLA</sequence>
<feature type="transmembrane region" description="Helical" evidence="5">
    <location>
        <begin position="347"/>
        <end position="368"/>
    </location>
</feature>
<feature type="transmembrane region" description="Helical" evidence="5">
    <location>
        <begin position="415"/>
        <end position="433"/>
    </location>
</feature>
<evidence type="ECO:0000256" key="3">
    <source>
        <dbReference type="ARBA" id="ARBA00022989"/>
    </source>
</evidence>
<dbReference type="AlphaFoldDB" id="A0A1Y2C8Q1"/>
<evidence type="ECO:0000256" key="1">
    <source>
        <dbReference type="ARBA" id="ARBA00004141"/>
    </source>
</evidence>
<gene>
    <name evidence="7" type="ORF">BCR33DRAFT_717629</name>
</gene>
<evidence type="ECO:0000256" key="4">
    <source>
        <dbReference type="ARBA" id="ARBA00023136"/>
    </source>
</evidence>
<feature type="transmembrane region" description="Helical" evidence="5">
    <location>
        <begin position="282"/>
        <end position="309"/>
    </location>
</feature>
<keyword evidence="2 5" id="KW-0812">Transmembrane</keyword>
<evidence type="ECO:0000256" key="5">
    <source>
        <dbReference type="SAM" id="Phobius"/>
    </source>
</evidence>
<dbReference type="GO" id="GO:0022857">
    <property type="term" value="F:transmembrane transporter activity"/>
    <property type="evidence" value="ECO:0007669"/>
    <property type="project" value="InterPro"/>
</dbReference>
<dbReference type="Pfam" id="PF07690">
    <property type="entry name" value="MFS_1"/>
    <property type="match status" value="1"/>
</dbReference>
<evidence type="ECO:0000313" key="8">
    <source>
        <dbReference type="Proteomes" id="UP000193642"/>
    </source>
</evidence>
<feature type="transmembrane region" description="Helical" evidence="5">
    <location>
        <begin position="62"/>
        <end position="85"/>
    </location>
</feature>
<keyword evidence="4 5" id="KW-0472">Membrane</keyword>
<dbReference type="InterPro" id="IPR036259">
    <property type="entry name" value="MFS_trans_sf"/>
</dbReference>
<feature type="domain" description="Major facilitator superfamily (MFS) profile" evidence="6">
    <location>
        <begin position="13"/>
        <end position="437"/>
    </location>
</feature>
<feature type="transmembrane region" description="Helical" evidence="5">
    <location>
        <begin position="185"/>
        <end position="207"/>
    </location>
</feature>
<dbReference type="OrthoDB" id="3026777at2759"/>
<dbReference type="PANTHER" id="PTHR23507:SF1">
    <property type="entry name" value="FI18259P1-RELATED"/>
    <property type="match status" value="1"/>
</dbReference>
<dbReference type="InterPro" id="IPR020846">
    <property type="entry name" value="MFS_dom"/>
</dbReference>
<comment type="subcellular location">
    <subcellularLocation>
        <location evidence="1">Membrane</location>
        <topology evidence="1">Multi-pass membrane protein</topology>
    </subcellularLocation>
</comment>
<dbReference type="Gene3D" id="1.20.1250.20">
    <property type="entry name" value="MFS general substrate transporter like domains"/>
    <property type="match status" value="1"/>
</dbReference>
<proteinExistence type="predicted"/>
<dbReference type="InterPro" id="IPR011701">
    <property type="entry name" value="MFS"/>
</dbReference>
<dbReference type="GO" id="GO:0016020">
    <property type="term" value="C:membrane"/>
    <property type="evidence" value="ECO:0007669"/>
    <property type="project" value="UniProtKB-SubCell"/>
</dbReference>
<feature type="transmembrane region" description="Helical" evidence="5">
    <location>
        <begin position="12"/>
        <end position="36"/>
    </location>
</feature>
<dbReference type="EMBL" id="MCGO01000025">
    <property type="protein sequence ID" value="ORY43411.1"/>
    <property type="molecule type" value="Genomic_DNA"/>
</dbReference>
<protein>
    <submittedName>
        <fullName evidence="7">MFS general substrate transporter</fullName>
    </submittedName>
</protein>
<feature type="transmembrane region" description="Helical" evidence="5">
    <location>
        <begin position="247"/>
        <end position="270"/>
    </location>
</feature>
<feature type="transmembrane region" description="Helical" evidence="5">
    <location>
        <begin position="380"/>
        <end position="403"/>
    </location>
</feature>